<evidence type="ECO:0000313" key="3">
    <source>
        <dbReference type="Proteomes" id="UP000244910"/>
    </source>
</evidence>
<keyword evidence="3" id="KW-1185">Reference proteome</keyword>
<gene>
    <name evidence="2" type="ORF">B9W14_13720</name>
</gene>
<dbReference type="RefSeq" id="WP_032078234.1">
    <property type="nucleotide sequence ID" value="NZ_CP020953.1"/>
</dbReference>
<dbReference type="AlphaFoldDB" id="A0A2U8DSX6"/>
<accession>A0A2U8DSX6</accession>
<proteinExistence type="predicted"/>
<dbReference type="KEGG" id="cdrk:B9W14_13720"/>
<name>A0A2U8DSX6_9CLOT</name>
<dbReference type="EMBL" id="CP020953">
    <property type="protein sequence ID" value="AWI05515.1"/>
    <property type="molecule type" value="Genomic_DNA"/>
</dbReference>
<feature type="transmembrane region" description="Helical" evidence="1">
    <location>
        <begin position="116"/>
        <end position="136"/>
    </location>
</feature>
<reference evidence="3" key="1">
    <citation type="submission" date="2017-04" db="EMBL/GenBank/DDBJ databases">
        <authorList>
            <person name="Song Y."/>
            <person name="Cho B.-K."/>
        </authorList>
    </citation>
    <scope>NUCLEOTIDE SEQUENCE [LARGE SCALE GENOMIC DNA]</scope>
    <source>
        <strain evidence="3">SL1</strain>
    </source>
</reference>
<feature type="transmembrane region" description="Helical" evidence="1">
    <location>
        <begin position="48"/>
        <end position="68"/>
    </location>
</feature>
<protein>
    <submittedName>
        <fullName evidence="2">Uncharacterized protein</fullName>
    </submittedName>
</protein>
<sequence length="138" mass="16402">MSEKKIKHLEMIEADITRMASNSFKLKSWSVTLVTGVFALSIKDNKLVYPFIAYIPVVFFWILDTYYLKLERQYRNLFDDVREMDENNINFSMKILLKHNTKKTTFINCFFSSTEVWFYFPCAVFITVVLVLLIVLEK</sequence>
<keyword evidence="1" id="KW-0812">Transmembrane</keyword>
<dbReference type="OrthoDB" id="573709at2"/>
<keyword evidence="1" id="KW-0472">Membrane</keyword>
<organism evidence="2 3">
    <name type="scientific">Clostridium drakei</name>
    <dbReference type="NCBI Taxonomy" id="332101"/>
    <lineage>
        <taxon>Bacteria</taxon>
        <taxon>Bacillati</taxon>
        <taxon>Bacillota</taxon>
        <taxon>Clostridia</taxon>
        <taxon>Eubacteriales</taxon>
        <taxon>Clostridiaceae</taxon>
        <taxon>Clostridium</taxon>
    </lineage>
</organism>
<keyword evidence="1" id="KW-1133">Transmembrane helix</keyword>
<evidence type="ECO:0000256" key="1">
    <source>
        <dbReference type="SAM" id="Phobius"/>
    </source>
</evidence>
<dbReference type="Proteomes" id="UP000244910">
    <property type="component" value="Chromosome"/>
</dbReference>
<evidence type="ECO:0000313" key="2">
    <source>
        <dbReference type="EMBL" id="AWI05515.1"/>
    </source>
</evidence>